<dbReference type="Proteomes" id="UP000011173">
    <property type="component" value="Chromosome"/>
</dbReference>
<dbReference type="PATRIC" id="fig|592029.3.peg.1712"/>
<sequence length="37" mass="4174">MQTCYCNPMVSGVVIKTNAQDKENSFLKKVEKAIRKA</sequence>
<evidence type="ECO:0000313" key="2">
    <source>
        <dbReference type="Proteomes" id="UP000011173"/>
    </source>
</evidence>
<organism evidence="1 2">
    <name type="scientific">Nonlabens dokdonensis (strain DSM 17205 / KCTC 12402 / DSW-6)</name>
    <name type="common">Donghaeana dokdonensis</name>
    <dbReference type="NCBI Taxonomy" id="592029"/>
    <lineage>
        <taxon>Bacteria</taxon>
        <taxon>Pseudomonadati</taxon>
        <taxon>Bacteroidota</taxon>
        <taxon>Flavobacteriia</taxon>
        <taxon>Flavobacteriales</taxon>
        <taxon>Flavobacteriaceae</taxon>
        <taxon>Nonlabens</taxon>
    </lineage>
</organism>
<name>L7WAI4_NONDD</name>
<dbReference type="AlphaFoldDB" id="L7WAI4"/>
<proteinExistence type="predicted"/>
<accession>L7WAI4</accession>
<gene>
    <name evidence="1" type="ordered locus">DDD_1729</name>
</gene>
<reference evidence="1 2" key="1">
    <citation type="journal article" date="2013" name="Genome Biol. Evol.">
        <title>Genomic makeup of the marine flavobacterium Nonlabens (Donghaeana) dokdonensis DSW-6 and identification of a novel class of rhodopsins.</title>
        <authorList>
            <person name="Kwon S.K."/>
            <person name="Kim B.K."/>
            <person name="Song J.Y."/>
            <person name="Kwak M.J."/>
            <person name="Lee C.H."/>
            <person name="Yoon J.H."/>
            <person name="Oh T.K."/>
            <person name="Kim J.F."/>
        </authorList>
    </citation>
    <scope>NUCLEOTIDE SEQUENCE [LARGE SCALE GENOMIC DNA]</scope>
    <source>
        <strain evidence="2">DSM 17205 / KCTC 12402 / DSW-6</strain>
    </source>
</reference>
<dbReference type="STRING" id="592029.DDD_1729"/>
<dbReference type="HOGENOM" id="CLU_3346568_0_0_10"/>
<evidence type="ECO:0000313" key="1">
    <source>
        <dbReference type="EMBL" id="AGC76856.1"/>
    </source>
</evidence>
<dbReference type="KEGG" id="ndo:DDD_1729"/>
<dbReference type="EMBL" id="CP001397">
    <property type="protein sequence ID" value="AGC76856.1"/>
    <property type="molecule type" value="Genomic_DNA"/>
</dbReference>
<protein>
    <submittedName>
        <fullName evidence="1">Uncharacterized protein</fullName>
    </submittedName>
</protein>